<dbReference type="Proteomes" id="UP000475325">
    <property type="component" value="Unassembled WGS sequence"/>
</dbReference>
<keyword evidence="1" id="KW-0732">Signal</keyword>
<evidence type="ECO:0000313" key="3">
    <source>
        <dbReference type="Proteomes" id="UP000475325"/>
    </source>
</evidence>
<evidence type="ECO:0000313" key="2">
    <source>
        <dbReference type="EMBL" id="KAF3108039.1"/>
    </source>
</evidence>
<feature type="chain" id="PRO_5028806838" evidence="1">
    <location>
        <begin position="20"/>
        <end position="442"/>
    </location>
</feature>
<comment type="caution">
    <text evidence="2">The sequence shown here is derived from an EMBL/GenBank/DDBJ whole genome shotgun (WGS) entry which is preliminary data.</text>
</comment>
<dbReference type="EMBL" id="WIQW01000009">
    <property type="protein sequence ID" value="KAF3108039.1"/>
    <property type="molecule type" value="Genomic_DNA"/>
</dbReference>
<protein>
    <submittedName>
        <fullName evidence="2">Uncharacterized protein</fullName>
    </submittedName>
</protein>
<dbReference type="AlphaFoldDB" id="A0A7C8JEN1"/>
<reference evidence="2 3" key="1">
    <citation type="submission" date="2019-06" db="EMBL/GenBank/DDBJ databases">
        <authorList>
            <person name="Palmer J.M."/>
        </authorList>
    </citation>
    <scope>NUCLEOTIDE SEQUENCE [LARGE SCALE GENOMIC DNA]</scope>
    <source>
        <strain evidence="2 3">TWF102</strain>
    </source>
</reference>
<organism evidence="2 3">
    <name type="scientific">Orbilia oligospora</name>
    <name type="common">Nematode-trapping fungus</name>
    <name type="synonym">Arthrobotrys oligospora</name>
    <dbReference type="NCBI Taxonomy" id="2813651"/>
    <lineage>
        <taxon>Eukaryota</taxon>
        <taxon>Fungi</taxon>
        <taxon>Dikarya</taxon>
        <taxon>Ascomycota</taxon>
        <taxon>Pezizomycotina</taxon>
        <taxon>Orbiliomycetes</taxon>
        <taxon>Orbiliales</taxon>
        <taxon>Orbiliaceae</taxon>
        <taxon>Orbilia</taxon>
    </lineage>
</organism>
<sequence>MLLLVIILPILLFTIPSFAEDPKPDHKPAHNRTIESKIQEICIQQTWVPGDCVIQLLWGRITTEERDTRWKKNSKVTESIDPLVFDGHGNQLEVNPPGFRTCTGQGGEECVIDANLGMPILLSPQIQNDYMQFYFGDQAWHTDPHPKDSSVRVFVGEDKQNLRPYCVDEGWTQWPKKEGSDEYDPPFDREKNRYLDVKAKNLTCWFDCHDIRAKWGNPNVKLCHTSKGSMKTKSITTTHTTHTLSSNTSTLESTETYTQTISGTIRNSSESSSQISTMATTLEPMATTTGLNYTQNQTIPIATGHLVTTAISTATVSEIQTQTTQIHTSQVATTIVPTVTTPEIKTQVFMTTTPVFQTKTISITVPVTETLQIPITQAIPINTTTVAQTITEFPAQTVTKTEHPTSTVTETETTTLTLVLTKTVTDIPIGYTLVPFESWYSR</sequence>
<accession>A0A7C8JEN1</accession>
<name>A0A7C8JEN1_ORBOL</name>
<proteinExistence type="predicted"/>
<evidence type="ECO:0000256" key="1">
    <source>
        <dbReference type="SAM" id="SignalP"/>
    </source>
</evidence>
<feature type="signal peptide" evidence="1">
    <location>
        <begin position="1"/>
        <end position="19"/>
    </location>
</feature>
<gene>
    <name evidence="2" type="ORF">TWF102_011520</name>
</gene>